<feature type="transmembrane region" description="Helical" evidence="7">
    <location>
        <begin position="197"/>
        <end position="217"/>
    </location>
</feature>
<evidence type="ECO:0000256" key="5">
    <source>
        <dbReference type="ARBA" id="ARBA00022989"/>
    </source>
</evidence>
<feature type="transmembrane region" description="Helical" evidence="7">
    <location>
        <begin position="321"/>
        <end position="341"/>
    </location>
</feature>
<accession>A0A9J7LZD2</accession>
<feature type="transmembrane region" description="Helical" evidence="7">
    <location>
        <begin position="45"/>
        <end position="66"/>
    </location>
</feature>
<keyword evidence="5 7" id="KW-1133">Transmembrane helix</keyword>
<evidence type="ECO:0000256" key="2">
    <source>
        <dbReference type="ARBA" id="ARBA00008789"/>
    </source>
</evidence>
<dbReference type="PANTHER" id="PTHR16024">
    <property type="entry name" value="XK-RELATED PROTEIN"/>
    <property type="match status" value="1"/>
</dbReference>
<reference evidence="9" key="1">
    <citation type="journal article" date="2020" name="Nat. Ecol. Evol.">
        <title>Deeply conserved synteny resolves early events in vertebrate evolution.</title>
        <authorList>
            <person name="Simakov O."/>
            <person name="Marletaz F."/>
            <person name="Yue J.X."/>
            <person name="O'Connell B."/>
            <person name="Jenkins J."/>
            <person name="Brandt A."/>
            <person name="Calef R."/>
            <person name="Tung C.H."/>
            <person name="Huang T.K."/>
            <person name="Schmutz J."/>
            <person name="Satoh N."/>
            <person name="Yu J.K."/>
            <person name="Putnam N.H."/>
            <person name="Green R.E."/>
            <person name="Rokhsar D.S."/>
        </authorList>
    </citation>
    <scope>NUCLEOTIDE SEQUENCE [LARGE SCALE GENOMIC DNA]</scope>
    <source>
        <strain evidence="9">S238N-H82</strain>
    </source>
</reference>
<keyword evidence="6 7" id="KW-0472">Membrane</keyword>
<dbReference type="InterPro" id="IPR018629">
    <property type="entry name" value="XK-rel"/>
</dbReference>
<feature type="compositionally biased region" description="Polar residues" evidence="8">
    <location>
        <begin position="1"/>
        <end position="14"/>
    </location>
</feature>
<dbReference type="Proteomes" id="UP000001554">
    <property type="component" value="Chromosome 11"/>
</dbReference>
<dbReference type="OMA" id="STIFWHA"/>
<dbReference type="GO" id="GO:0005886">
    <property type="term" value="C:plasma membrane"/>
    <property type="evidence" value="ECO:0007669"/>
    <property type="project" value="UniProtKB-SubCell"/>
</dbReference>
<protein>
    <recommendedName>
        <fullName evidence="7">XK-related protein</fullName>
    </recommendedName>
</protein>
<feature type="transmembrane region" description="Helical" evidence="7">
    <location>
        <begin position="262"/>
        <end position="283"/>
    </location>
</feature>
<dbReference type="Pfam" id="PF09815">
    <property type="entry name" value="XK-related"/>
    <property type="match status" value="1"/>
</dbReference>
<name>A0A9J7LZD2_BRAFL</name>
<feature type="transmembrane region" description="Helical" evidence="7">
    <location>
        <begin position="295"/>
        <end position="315"/>
    </location>
</feature>
<dbReference type="RefSeq" id="XP_035691841.1">
    <property type="nucleotide sequence ID" value="XM_035835948.1"/>
</dbReference>
<comment type="subcellular location">
    <subcellularLocation>
        <location evidence="1">Cell membrane</location>
        <topology evidence="1">Multi-pass membrane protein</topology>
    </subcellularLocation>
    <subcellularLocation>
        <location evidence="7">Membrane</location>
        <topology evidence="7">Multi-pass membrane protein</topology>
    </subcellularLocation>
</comment>
<evidence type="ECO:0000256" key="8">
    <source>
        <dbReference type="SAM" id="MobiDB-lite"/>
    </source>
</evidence>
<dbReference type="PANTHER" id="PTHR16024:SF28">
    <property type="entry name" value="XK-RELATED PROTEIN"/>
    <property type="match status" value="1"/>
</dbReference>
<keyword evidence="4 7" id="KW-0812">Transmembrane</keyword>
<feature type="region of interest" description="Disordered" evidence="8">
    <location>
        <begin position="1"/>
        <end position="28"/>
    </location>
</feature>
<evidence type="ECO:0000256" key="4">
    <source>
        <dbReference type="ARBA" id="ARBA00022692"/>
    </source>
</evidence>
<dbReference type="AlphaFoldDB" id="A0A9J7LZD2"/>
<proteinExistence type="inferred from homology"/>
<evidence type="ECO:0000256" key="7">
    <source>
        <dbReference type="RuleBase" id="RU910716"/>
    </source>
</evidence>
<evidence type="ECO:0000313" key="10">
    <source>
        <dbReference type="RefSeq" id="XP_035691841.1"/>
    </source>
</evidence>
<feature type="transmembrane region" description="Helical" evidence="7">
    <location>
        <begin position="353"/>
        <end position="375"/>
    </location>
</feature>
<sequence length="409" mass="45934">MAETADQSTVTAPSVPNEHGSSQEEDKTDQASCLGSIWNSKPVQIFRFVLFPLGLYLSDVITDLMLAVQYYNSGDRGWFGWTLGFVIVSSIMTSMATTDYFFDKIHEDERTDDDDNDDIDTFTCSVKTVARILQLGVLFRYFDLFCLILRGVDVEKQVENGFSFIHYVETLIESIPQLYLQIYIIGSTGEQVSVLKIISMVISLLSAVKTVVARYHMSRIDKNQMSTCRYTLQFLFRVLWRSTELSSRVLAVGLFVGAFRAWAVIPIVGHFLIMAAAFVYVALSKGNDAYKSIGISNTIVNIVVETFSVLVISYLDTITLWLHTMLTLLSNIAMVTVWYNLRTEQDFNWFHMGVLVSVVAGSVVSAVCCFIFMVLKGRIESLKFCCDKPSDQEELTATNLGTPTEINSV</sequence>
<dbReference type="OrthoDB" id="6348184at2759"/>
<dbReference type="GeneID" id="118426500"/>
<evidence type="ECO:0000313" key="9">
    <source>
        <dbReference type="Proteomes" id="UP000001554"/>
    </source>
</evidence>
<keyword evidence="9" id="KW-1185">Reference proteome</keyword>
<dbReference type="InterPro" id="IPR050895">
    <property type="entry name" value="XK-related_scramblase"/>
</dbReference>
<reference evidence="10" key="2">
    <citation type="submission" date="2025-08" db="UniProtKB">
        <authorList>
            <consortium name="RefSeq"/>
        </authorList>
    </citation>
    <scope>IDENTIFICATION</scope>
    <source>
        <strain evidence="10">S238N-H82</strain>
        <tissue evidence="10">Testes</tissue>
    </source>
</reference>
<evidence type="ECO:0000256" key="1">
    <source>
        <dbReference type="ARBA" id="ARBA00004651"/>
    </source>
</evidence>
<comment type="similarity">
    <text evidence="2 7">Belongs to the XK family.</text>
</comment>
<feature type="transmembrane region" description="Helical" evidence="7">
    <location>
        <begin position="78"/>
        <end position="96"/>
    </location>
</feature>
<dbReference type="GO" id="GO:0016020">
    <property type="term" value="C:membrane"/>
    <property type="evidence" value="ECO:0000318"/>
    <property type="project" value="GO_Central"/>
</dbReference>
<evidence type="ECO:0000256" key="3">
    <source>
        <dbReference type="ARBA" id="ARBA00022475"/>
    </source>
</evidence>
<dbReference type="KEGG" id="bfo:118426500"/>
<organism evidence="9 10">
    <name type="scientific">Branchiostoma floridae</name>
    <name type="common">Florida lancelet</name>
    <name type="synonym">Amphioxus</name>
    <dbReference type="NCBI Taxonomy" id="7739"/>
    <lineage>
        <taxon>Eukaryota</taxon>
        <taxon>Metazoa</taxon>
        <taxon>Chordata</taxon>
        <taxon>Cephalochordata</taxon>
        <taxon>Leptocardii</taxon>
        <taxon>Amphioxiformes</taxon>
        <taxon>Branchiostomatidae</taxon>
        <taxon>Branchiostoma</taxon>
    </lineage>
</organism>
<keyword evidence="3" id="KW-1003">Cell membrane</keyword>
<evidence type="ECO:0000256" key="6">
    <source>
        <dbReference type="ARBA" id="ARBA00023136"/>
    </source>
</evidence>
<gene>
    <name evidence="10" type="primary">LOC118426500</name>
</gene>